<keyword evidence="7" id="KW-0326">Glycosidase</keyword>
<gene>
    <name evidence="14" type="ORF">Psi02_44500</name>
</gene>
<dbReference type="AlphaFoldDB" id="A0A8J3UP87"/>
<evidence type="ECO:0000256" key="3">
    <source>
        <dbReference type="ARBA" id="ARBA00012757"/>
    </source>
</evidence>
<comment type="catalytic activity">
    <reaction evidence="1">
        <text>alpha,alpha-trehalose + H2O = alpha-D-glucose + beta-D-glucose</text>
        <dbReference type="Rhea" id="RHEA:32675"/>
        <dbReference type="ChEBI" id="CHEBI:15377"/>
        <dbReference type="ChEBI" id="CHEBI:15903"/>
        <dbReference type="ChEBI" id="CHEBI:16551"/>
        <dbReference type="ChEBI" id="CHEBI:17925"/>
        <dbReference type="EC" id="3.2.1.28"/>
    </reaction>
</comment>
<evidence type="ECO:0000313" key="15">
    <source>
        <dbReference type="Proteomes" id="UP000644610"/>
    </source>
</evidence>
<evidence type="ECO:0000256" key="7">
    <source>
        <dbReference type="ARBA" id="ARBA00023295"/>
    </source>
</evidence>
<dbReference type="Gene3D" id="1.50.10.10">
    <property type="match status" value="1"/>
</dbReference>
<evidence type="ECO:0000256" key="2">
    <source>
        <dbReference type="ARBA" id="ARBA00006188"/>
    </source>
</evidence>
<evidence type="ECO:0000256" key="9">
    <source>
        <dbReference type="ARBA" id="ARBA00031637"/>
    </source>
</evidence>
<keyword evidence="6" id="KW-0119">Carbohydrate metabolism</keyword>
<keyword evidence="5" id="KW-0378">Hydrolase</keyword>
<evidence type="ECO:0000256" key="11">
    <source>
        <dbReference type="ARBA" id="ARBA00060615"/>
    </source>
</evidence>
<dbReference type="Proteomes" id="UP000644610">
    <property type="component" value="Unassembled WGS sequence"/>
</dbReference>
<dbReference type="RefSeq" id="WP_203977065.1">
    <property type="nucleotide sequence ID" value="NZ_BAAAKY010000040.1"/>
</dbReference>
<sequence>MLIEDYALIGDMQSAALIGRDGSIDWLCLPRFDSPACFAKLVGDESNGFWRLAPTGQETATRRGYVKDTLILETVWETPTGTVKVIDFMPPRHDNPDLVRIVEGVSGTVEMTAEIRIRFDYGRIIPWVRRSDGALHAIGGPDSVWIHAPVQLKGSGYRHTGTFTVSAGERQAFVFTWHPSHQPQPDRIDAVEELAETKLIWAEWVSQCGYTGPWRDEVVRSLITLKALTYRPTGGIVAAPTTSLPEHIGGVRNWDYRFCWLRDAAMTLDALTDSGYIDEAGAWRDWLLRAVAGRPEDLQVMYGVAGERRLPELTLDWLSGYEDSAPVRIGNGAADQLQLDVYGEVVNCLYQARKKGLPPDDHAWSIVRRLMDFLERSWDQPDEGLWEVRGPRRHFVHSKVMAWVAADRMVRIVEELGRTGPVERWRAMRDRIHAEVCDKGFDAERGTFTQSYGSRELDAALLLIPIVGFLPPEDPRVVGTIDAIERELMTDGFVLRYPIAESNDVDGLPGAEGAFLACSFWLAEALALVGRKDEALELFERLLALCNDVGLLAEEYDPVEGRQLGNFPQAFTHIHLIRTAYALS</sequence>
<organism evidence="14 15">
    <name type="scientific">Planotetraspora silvatica</name>
    <dbReference type="NCBI Taxonomy" id="234614"/>
    <lineage>
        <taxon>Bacteria</taxon>
        <taxon>Bacillati</taxon>
        <taxon>Actinomycetota</taxon>
        <taxon>Actinomycetes</taxon>
        <taxon>Streptosporangiales</taxon>
        <taxon>Streptosporangiaceae</taxon>
        <taxon>Planotetraspora</taxon>
    </lineage>
</organism>
<evidence type="ECO:0000256" key="10">
    <source>
        <dbReference type="ARBA" id="ARBA00053030"/>
    </source>
</evidence>
<dbReference type="GO" id="GO:0004555">
    <property type="term" value="F:alpha,alpha-trehalase activity"/>
    <property type="evidence" value="ECO:0007669"/>
    <property type="project" value="UniProtKB-EC"/>
</dbReference>
<name>A0A8J3UP87_9ACTN</name>
<evidence type="ECO:0000256" key="6">
    <source>
        <dbReference type="ARBA" id="ARBA00023277"/>
    </source>
</evidence>
<accession>A0A8J3UP87</accession>
<dbReference type="EC" id="3.2.1.28" evidence="3"/>
<proteinExistence type="inferred from homology"/>
<dbReference type="GO" id="GO:0005993">
    <property type="term" value="P:trehalose catabolic process"/>
    <property type="evidence" value="ECO:0007669"/>
    <property type="project" value="UniProtKB-ARBA"/>
</dbReference>
<dbReference type="InterPro" id="IPR008928">
    <property type="entry name" value="6-hairpin_glycosidase_sf"/>
</dbReference>
<comment type="cofactor">
    <cofactor evidence="10">
        <name>phosphate</name>
        <dbReference type="ChEBI" id="CHEBI:43474"/>
    </cofactor>
</comment>
<evidence type="ECO:0000256" key="8">
    <source>
        <dbReference type="ARBA" id="ARBA00030473"/>
    </source>
</evidence>
<dbReference type="PANTHER" id="PTHR31616:SF0">
    <property type="entry name" value="GLUCAN 1,4-ALPHA-GLUCOSIDASE"/>
    <property type="match status" value="1"/>
</dbReference>
<comment type="pathway">
    <text evidence="11">Glycan degradation; trehalose degradation; D-glucose from alpha,alpha-trehalose: step 1/1.</text>
</comment>
<dbReference type="FunFam" id="1.50.10.10:FF:000005">
    <property type="entry name" value="Glycosyl hydrolase, glucoamylase"/>
    <property type="match status" value="1"/>
</dbReference>
<dbReference type="InterPro" id="IPR012341">
    <property type="entry name" value="6hp_glycosidase-like_sf"/>
</dbReference>
<dbReference type="Pfam" id="PF00723">
    <property type="entry name" value="Glyco_hydro_15"/>
    <property type="match status" value="1"/>
</dbReference>
<feature type="domain" description="GH15-like" evidence="12">
    <location>
        <begin position="215"/>
        <end position="580"/>
    </location>
</feature>
<evidence type="ECO:0000259" key="13">
    <source>
        <dbReference type="Pfam" id="PF19291"/>
    </source>
</evidence>
<feature type="domain" description="Trehalase-like N-terminal" evidence="13">
    <location>
        <begin position="3"/>
        <end position="149"/>
    </location>
</feature>
<dbReference type="InterPro" id="IPR011613">
    <property type="entry name" value="GH15-like"/>
</dbReference>
<evidence type="ECO:0000256" key="5">
    <source>
        <dbReference type="ARBA" id="ARBA00022801"/>
    </source>
</evidence>
<comment type="caution">
    <text evidence="14">The sequence shown here is derived from an EMBL/GenBank/DDBJ whole genome shotgun (WGS) entry which is preliminary data.</text>
</comment>
<dbReference type="InterPro" id="IPR045582">
    <property type="entry name" value="Trehalase-like_N"/>
</dbReference>
<dbReference type="SUPFAM" id="SSF48208">
    <property type="entry name" value="Six-hairpin glycosidases"/>
    <property type="match status" value="1"/>
</dbReference>
<protein>
    <recommendedName>
        <fullName evidence="4">Trehalase</fullName>
        <ecNumber evidence="3">3.2.1.28</ecNumber>
    </recommendedName>
    <alternativeName>
        <fullName evidence="8">Alpha,alpha-trehalase</fullName>
    </alternativeName>
    <alternativeName>
        <fullName evidence="9">Alpha,alpha-trehalose glucohydrolase</fullName>
    </alternativeName>
</protein>
<evidence type="ECO:0000259" key="12">
    <source>
        <dbReference type="Pfam" id="PF00723"/>
    </source>
</evidence>
<evidence type="ECO:0000313" key="14">
    <source>
        <dbReference type="EMBL" id="GII48026.1"/>
    </source>
</evidence>
<dbReference type="Pfam" id="PF19291">
    <property type="entry name" value="TREH_N"/>
    <property type="match status" value="1"/>
</dbReference>
<comment type="similarity">
    <text evidence="2">Belongs to the glycosyl hydrolase 15 family.</text>
</comment>
<dbReference type="EMBL" id="BOOQ01000028">
    <property type="protein sequence ID" value="GII48026.1"/>
    <property type="molecule type" value="Genomic_DNA"/>
</dbReference>
<evidence type="ECO:0000256" key="4">
    <source>
        <dbReference type="ARBA" id="ARBA00019905"/>
    </source>
</evidence>
<reference evidence="14" key="1">
    <citation type="submission" date="2021-01" db="EMBL/GenBank/DDBJ databases">
        <title>Whole genome shotgun sequence of Planotetraspora silvatica NBRC 100141.</title>
        <authorList>
            <person name="Komaki H."/>
            <person name="Tamura T."/>
        </authorList>
    </citation>
    <scope>NUCLEOTIDE SEQUENCE</scope>
    <source>
        <strain evidence="14">NBRC 100141</strain>
    </source>
</reference>
<evidence type="ECO:0000256" key="1">
    <source>
        <dbReference type="ARBA" id="ARBA00001576"/>
    </source>
</evidence>
<dbReference type="PANTHER" id="PTHR31616">
    <property type="entry name" value="TREHALASE"/>
    <property type="match status" value="1"/>
</dbReference>
<keyword evidence="15" id="KW-1185">Reference proteome</keyword>